<evidence type="ECO:0000256" key="1">
    <source>
        <dbReference type="SAM" id="MobiDB-lite"/>
    </source>
</evidence>
<feature type="compositionally biased region" description="Low complexity" evidence="1">
    <location>
        <begin position="154"/>
        <end position="168"/>
    </location>
</feature>
<gene>
    <name evidence="2" type="ORF">Bhyg_01957</name>
</gene>
<feature type="region of interest" description="Disordered" evidence="1">
    <location>
        <begin position="267"/>
        <end position="293"/>
    </location>
</feature>
<feature type="compositionally biased region" description="Polar residues" evidence="1">
    <location>
        <begin position="169"/>
        <end position="183"/>
    </location>
</feature>
<accession>A0A9Q0NAJ3</accession>
<protein>
    <submittedName>
        <fullName evidence="2">Uncharacterized protein</fullName>
    </submittedName>
</protein>
<organism evidence="2 3">
    <name type="scientific">Pseudolycoriella hygida</name>
    <dbReference type="NCBI Taxonomy" id="35572"/>
    <lineage>
        <taxon>Eukaryota</taxon>
        <taxon>Metazoa</taxon>
        <taxon>Ecdysozoa</taxon>
        <taxon>Arthropoda</taxon>
        <taxon>Hexapoda</taxon>
        <taxon>Insecta</taxon>
        <taxon>Pterygota</taxon>
        <taxon>Neoptera</taxon>
        <taxon>Endopterygota</taxon>
        <taxon>Diptera</taxon>
        <taxon>Nematocera</taxon>
        <taxon>Sciaroidea</taxon>
        <taxon>Sciaridae</taxon>
        <taxon>Pseudolycoriella</taxon>
    </lineage>
</organism>
<sequence>NGSALSEQHSAQQHHNQHEISGTPTPNHTTELKQHTSPAGGDPSMGVYTPDSTTNSVHSLHHYSQCDIDVTQLGLESPASISSDIASQNSVENVRPPSVVSHGTQMSQFSDCSMQQQVVNQTHMHMAIQQHNNMTVPTSSPQQQALLMANNMNNQNQQSSSRTQQMQQYHLSASMSHSGHHQSMNQDYLAVPTQMISGATSQNFSAQSPNSYSSIPMTTVIQHRMSGSNTTHNPLPSPHQQRLGPSPLSKLQQLTNGLEMIQPCNTPPSGSVNLTPPPNHHPHNTMTPPPSHLVQQNRNLPTPPASLQTQMSALQYHKYYAGNMNVAPPISVSQNSARVRNTASAPVQHMSASSSRASPNVTISSNLMSPYSSLNGYRMTTQQPAGSVASYTASAGFNPGQLPVQMGVMNMQSQYQAQAQQNSMYSTYAPYIPLNGTMRR</sequence>
<feature type="region of interest" description="Disordered" evidence="1">
    <location>
        <begin position="1"/>
        <end position="48"/>
    </location>
</feature>
<dbReference type="OrthoDB" id="787137at2759"/>
<proteinExistence type="predicted"/>
<evidence type="ECO:0000313" key="2">
    <source>
        <dbReference type="EMBL" id="KAJ6646743.1"/>
    </source>
</evidence>
<name>A0A9Q0NAJ3_9DIPT</name>
<keyword evidence="3" id="KW-1185">Reference proteome</keyword>
<dbReference type="Proteomes" id="UP001151699">
    <property type="component" value="Chromosome A"/>
</dbReference>
<comment type="caution">
    <text evidence="2">The sequence shown here is derived from an EMBL/GenBank/DDBJ whole genome shotgun (WGS) entry which is preliminary data.</text>
</comment>
<evidence type="ECO:0000313" key="3">
    <source>
        <dbReference type="Proteomes" id="UP001151699"/>
    </source>
</evidence>
<feature type="non-terminal residue" evidence="2">
    <location>
        <position position="1"/>
    </location>
</feature>
<dbReference type="AlphaFoldDB" id="A0A9Q0NAJ3"/>
<dbReference type="EMBL" id="WJQU01000001">
    <property type="protein sequence ID" value="KAJ6646743.1"/>
    <property type="molecule type" value="Genomic_DNA"/>
</dbReference>
<reference evidence="2" key="1">
    <citation type="submission" date="2022-07" db="EMBL/GenBank/DDBJ databases">
        <authorList>
            <person name="Trinca V."/>
            <person name="Uliana J.V.C."/>
            <person name="Torres T.T."/>
            <person name="Ward R.J."/>
            <person name="Monesi N."/>
        </authorList>
    </citation>
    <scope>NUCLEOTIDE SEQUENCE</scope>
    <source>
        <strain evidence="2">HSMRA1968</strain>
        <tissue evidence="2">Whole embryos</tissue>
    </source>
</reference>
<feature type="region of interest" description="Disordered" evidence="1">
    <location>
        <begin position="154"/>
        <end position="183"/>
    </location>
</feature>
<feature type="compositionally biased region" description="Polar residues" evidence="1">
    <location>
        <begin position="1"/>
        <end position="29"/>
    </location>
</feature>